<dbReference type="EMBL" id="JAECZO010000122">
    <property type="protein sequence ID" value="KAK7197851.1"/>
    <property type="molecule type" value="Genomic_DNA"/>
</dbReference>
<dbReference type="AlphaFoldDB" id="A0AAW0EW67"/>
<organism evidence="2 3">
    <name type="scientific">Novymonas esmeraldas</name>
    <dbReference type="NCBI Taxonomy" id="1808958"/>
    <lineage>
        <taxon>Eukaryota</taxon>
        <taxon>Discoba</taxon>
        <taxon>Euglenozoa</taxon>
        <taxon>Kinetoplastea</taxon>
        <taxon>Metakinetoplastina</taxon>
        <taxon>Trypanosomatida</taxon>
        <taxon>Trypanosomatidae</taxon>
        <taxon>Novymonas</taxon>
    </lineage>
</organism>
<keyword evidence="1" id="KW-0472">Membrane</keyword>
<keyword evidence="3" id="KW-1185">Reference proteome</keyword>
<evidence type="ECO:0000313" key="2">
    <source>
        <dbReference type="EMBL" id="KAK7197851.1"/>
    </source>
</evidence>
<comment type="caution">
    <text evidence="2">The sequence shown here is derived from an EMBL/GenBank/DDBJ whole genome shotgun (WGS) entry which is preliminary data.</text>
</comment>
<feature type="transmembrane region" description="Helical" evidence="1">
    <location>
        <begin position="107"/>
        <end position="126"/>
    </location>
</feature>
<proteinExistence type="predicted"/>
<dbReference type="Proteomes" id="UP001430356">
    <property type="component" value="Unassembled WGS sequence"/>
</dbReference>
<accession>A0AAW0EW67</accession>
<evidence type="ECO:0000256" key="1">
    <source>
        <dbReference type="SAM" id="Phobius"/>
    </source>
</evidence>
<sequence>MMQRSLLTLSVRRGGAFASSLVLLADSQQVRAADAAQRVEMEAFAKNYEMKGMVEHSRSSFEYKSSAKGAEVGARNEAAFMNYEAFKPMTLSGRFAMPGDVNLLTVAPLYCALLCIGAAAWGIFYWDLYCRKNYETVLIARPKDME</sequence>
<gene>
    <name evidence="2" type="ORF">NESM_000738700</name>
</gene>
<keyword evidence="1" id="KW-1133">Transmembrane helix</keyword>
<keyword evidence="1" id="KW-0812">Transmembrane</keyword>
<reference evidence="2 3" key="1">
    <citation type="journal article" date="2021" name="MBio">
        <title>A New Model Trypanosomatid, Novymonas esmeraldas: Genomic Perception of Its 'Candidatus Pandoraea novymonadis' Endosymbiont.</title>
        <authorList>
            <person name="Zakharova A."/>
            <person name="Saura A."/>
            <person name="Butenko A."/>
            <person name="Podesvova L."/>
            <person name="Warmusova S."/>
            <person name="Kostygov A.Y."/>
            <person name="Nenarokova A."/>
            <person name="Lukes J."/>
            <person name="Opperdoes F.R."/>
            <person name="Yurchenko V."/>
        </authorList>
    </citation>
    <scope>NUCLEOTIDE SEQUENCE [LARGE SCALE GENOMIC DNA]</scope>
    <source>
        <strain evidence="2 3">E262AT.01</strain>
    </source>
</reference>
<evidence type="ECO:0000313" key="3">
    <source>
        <dbReference type="Proteomes" id="UP001430356"/>
    </source>
</evidence>
<name>A0AAW0EW67_9TRYP</name>
<protein>
    <submittedName>
        <fullName evidence="2">Uncharacterized protein</fullName>
    </submittedName>
</protein>